<keyword evidence="11 18" id="KW-0378">Hydrolase</keyword>
<dbReference type="GO" id="GO:0008800">
    <property type="term" value="F:beta-lactamase activity"/>
    <property type="evidence" value="ECO:0007669"/>
    <property type="project" value="UniProtKB-UniRule"/>
</dbReference>
<sequence>MAFNPQQKSAMLHRFTLFVMFLVVLISVLVIRLWFLQVVQGDHYKAMAEGNRIREVSLEAQRGNILDRNDKDMVINRQALSIFVQPTEFQKLENKEEEVQRLASMLDMEPLEIMQKLQGDEVQPHKPVLIKKDVDPETWFYIAERQVDFPWVSADEMPVREYKEGEEMLAAHVLGYLGEISEEQLQALKDKGYKAGDIVGTSGVEAYYEDILRGIDGKRLVEVDAQGMPLQVLGEEERNPGETVVLTIDKDLQKVVEESLRAGILASRTYYDTEREKNFASPAGAAVVLDPTNGEILAMASEPTFNLENFVGGIDELEWVDLTDPENDYPLNNRAIVGQYPPGSTFKVVTALASLKDLGVTAYSPFSCNHTFTEGEFEDFPKTCWGTHGSIDFMDAIIQSCDTVFYHLGYQFYQKREQNGWVTRLQDYATLSGLGKATGVDLPNEFEGRVPTPQWKWEFNQGNPDYQQWYPGDTVNMAVGQGDILLTPLQLANVYAAIANGGPFYRPHIGKETLTWQGETVEMIQPVQIGDLTSAANPEGVSVSKANLDVVQSALTGVVSGGGTAAGVFQGFPLGQIPVAGKTGTAEVAGKQPCAWFVCYAPANDPKYVVVVMIEEGGHGGMAAAPVARRILEQLFGIPSQPGVVTPTE</sequence>
<reference evidence="22 23" key="1">
    <citation type="journal article" date="2016" name="Nat. Commun.">
        <title>Thousands of microbial genomes shed light on interconnected biogeochemical processes in an aquifer system.</title>
        <authorList>
            <person name="Anantharaman K."/>
            <person name="Brown C.T."/>
            <person name="Hug L.A."/>
            <person name="Sharon I."/>
            <person name="Castelle C.J."/>
            <person name="Probst A.J."/>
            <person name="Thomas B.C."/>
            <person name="Singh A."/>
            <person name="Wilkins M.J."/>
            <person name="Karaoz U."/>
            <person name="Brodie E.L."/>
            <person name="Williams K.H."/>
            <person name="Hubbard S.S."/>
            <person name="Banfield J.F."/>
        </authorList>
    </citation>
    <scope>NUCLEOTIDE SEQUENCE [LARGE SCALE GENOMIC DNA]</scope>
</reference>
<dbReference type="InterPro" id="IPR050515">
    <property type="entry name" value="Beta-lactam/transpept"/>
</dbReference>
<dbReference type="Gene3D" id="3.40.710.10">
    <property type="entry name" value="DD-peptidase/beta-lactamase superfamily"/>
    <property type="match status" value="1"/>
</dbReference>
<evidence type="ECO:0000259" key="21">
    <source>
        <dbReference type="Pfam" id="PF03717"/>
    </source>
</evidence>
<keyword evidence="16 18" id="KW-0046">Antibiotic resistance</keyword>
<accession>A0A1F2WQ46</accession>
<comment type="similarity">
    <text evidence="4 18">Belongs to the class-D beta-lactamase family.</text>
</comment>
<dbReference type="InterPro" id="IPR017790">
    <property type="entry name" value="Penicillin-binding_protein_2"/>
</dbReference>
<evidence type="ECO:0000256" key="17">
    <source>
        <dbReference type="ARBA" id="ARBA00023316"/>
    </source>
</evidence>
<keyword evidence="6" id="KW-1003">Cell membrane</keyword>
<evidence type="ECO:0000259" key="20">
    <source>
        <dbReference type="Pfam" id="PF00905"/>
    </source>
</evidence>
<evidence type="ECO:0000256" key="7">
    <source>
        <dbReference type="ARBA" id="ARBA00022519"/>
    </source>
</evidence>
<dbReference type="GO" id="GO:0005886">
    <property type="term" value="C:plasma membrane"/>
    <property type="evidence" value="ECO:0007669"/>
    <property type="project" value="UniProtKB-SubCell"/>
</dbReference>
<keyword evidence="7" id="KW-0997">Cell inner membrane</keyword>
<dbReference type="GO" id="GO:0008658">
    <property type="term" value="F:penicillin binding"/>
    <property type="evidence" value="ECO:0007669"/>
    <property type="project" value="InterPro"/>
</dbReference>
<evidence type="ECO:0000256" key="18">
    <source>
        <dbReference type="RuleBase" id="RU361140"/>
    </source>
</evidence>
<dbReference type="GO" id="GO:0071972">
    <property type="term" value="F:peptidoglycan L,D-transpeptidase activity"/>
    <property type="evidence" value="ECO:0007669"/>
    <property type="project" value="TreeGrafter"/>
</dbReference>
<evidence type="ECO:0000256" key="14">
    <source>
        <dbReference type="ARBA" id="ARBA00022989"/>
    </source>
</evidence>
<comment type="caution">
    <text evidence="22">The sequence shown here is derived from an EMBL/GenBank/DDBJ whole genome shotgun (WGS) entry which is preliminary data.</text>
</comment>
<dbReference type="GO" id="GO:0008360">
    <property type="term" value="P:regulation of cell shape"/>
    <property type="evidence" value="ECO:0007669"/>
    <property type="project" value="UniProtKB-KW"/>
</dbReference>
<dbReference type="Gene3D" id="3.30.1390.30">
    <property type="entry name" value="Penicillin-binding protein 2a, domain 3"/>
    <property type="match status" value="1"/>
</dbReference>
<dbReference type="AlphaFoldDB" id="A0A1F2WQ46"/>
<organism evidence="22 23">
    <name type="scientific">Candidatus Solincola sediminis</name>
    <dbReference type="NCBI Taxonomy" id="1797199"/>
    <lineage>
        <taxon>Bacteria</taxon>
        <taxon>Bacillati</taxon>
        <taxon>Actinomycetota</taxon>
        <taxon>Candidatus Geothermincolia</taxon>
        <taxon>Candidatus Geothermincolales</taxon>
        <taxon>Candidatus Geothermincolaceae</taxon>
        <taxon>Candidatus Solincola</taxon>
    </lineage>
</organism>
<keyword evidence="12" id="KW-0133">Cell shape</keyword>
<dbReference type="Proteomes" id="UP000177876">
    <property type="component" value="Unassembled WGS sequence"/>
</dbReference>
<evidence type="ECO:0000256" key="10">
    <source>
        <dbReference type="ARBA" id="ARBA00022729"/>
    </source>
</evidence>
<evidence type="ECO:0000313" key="23">
    <source>
        <dbReference type="Proteomes" id="UP000177876"/>
    </source>
</evidence>
<dbReference type="Pfam" id="PF03717">
    <property type="entry name" value="PBP_dimer"/>
    <property type="match status" value="1"/>
</dbReference>
<dbReference type="GO" id="GO:0017001">
    <property type="term" value="P:antibiotic catabolic process"/>
    <property type="evidence" value="ECO:0007669"/>
    <property type="project" value="InterPro"/>
</dbReference>
<dbReference type="STRING" id="1797197.A2Y75_00075"/>
<dbReference type="InterPro" id="IPR005311">
    <property type="entry name" value="PBP_dimer"/>
</dbReference>
<feature type="domain" description="Penicillin-binding protein dimerisation" evidence="21">
    <location>
        <begin position="59"/>
        <end position="231"/>
    </location>
</feature>
<evidence type="ECO:0000256" key="12">
    <source>
        <dbReference type="ARBA" id="ARBA00022960"/>
    </source>
</evidence>
<comment type="catalytic activity">
    <reaction evidence="18">
        <text>a beta-lactam + H2O = a substituted beta-amino acid</text>
        <dbReference type="Rhea" id="RHEA:20401"/>
        <dbReference type="ChEBI" id="CHEBI:15377"/>
        <dbReference type="ChEBI" id="CHEBI:35627"/>
        <dbReference type="ChEBI" id="CHEBI:140347"/>
        <dbReference type="EC" id="3.5.2.6"/>
    </reaction>
</comment>
<dbReference type="Gene3D" id="3.90.1310.10">
    <property type="entry name" value="Penicillin-binding protein 2a (Domain 2)"/>
    <property type="match status" value="1"/>
</dbReference>
<feature type="domain" description="Penicillin-binding protein transpeptidase" evidence="20">
    <location>
        <begin position="284"/>
        <end position="633"/>
    </location>
</feature>
<dbReference type="EC" id="3.5.2.6" evidence="5 18"/>
<name>A0A1F2WQ46_9ACTN</name>
<dbReference type="GO" id="GO:0006508">
    <property type="term" value="P:proteolysis"/>
    <property type="evidence" value="ECO:0007669"/>
    <property type="project" value="UniProtKB-KW"/>
</dbReference>
<keyword evidence="8" id="KW-0645">Protease</keyword>
<dbReference type="PANTHER" id="PTHR30627:SF2">
    <property type="entry name" value="PEPTIDOGLYCAN D,D-TRANSPEPTIDASE MRDA"/>
    <property type="match status" value="1"/>
</dbReference>
<evidence type="ECO:0000256" key="8">
    <source>
        <dbReference type="ARBA" id="ARBA00022670"/>
    </source>
</evidence>
<keyword evidence="14 19" id="KW-1133">Transmembrane helix</keyword>
<evidence type="ECO:0000256" key="9">
    <source>
        <dbReference type="ARBA" id="ARBA00022692"/>
    </source>
</evidence>
<evidence type="ECO:0000256" key="11">
    <source>
        <dbReference type="ARBA" id="ARBA00022801"/>
    </source>
</evidence>
<evidence type="ECO:0000256" key="4">
    <source>
        <dbReference type="ARBA" id="ARBA00007898"/>
    </source>
</evidence>
<comment type="similarity">
    <text evidence="3">Belongs to the transpeptidase family.</text>
</comment>
<evidence type="ECO:0000256" key="19">
    <source>
        <dbReference type="SAM" id="Phobius"/>
    </source>
</evidence>
<dbReference type="Pfam" id="PF00905">
    <property type="entry name" value="Transpeptidase"/>
    <property type="match status" value="1"/>
</dbReference>
<dbReference type="InterPro" id="IPR012338">
    <property type="entry name" value="Beta-lactam/transpept-like"/>
</dbReference>
<dbReference type="NCBIfam" id="TIGR03423">
    <property type="entry name" value="pbp2_mrdA"/>
    <property type="match status" value="1"/>
</dbReference>
<dbReference type="GO" id="GO:0071555">
    <property type="term" value="P:cell wall organization"/>
    <property type="evidence" value="ECO:0007669"/>
    <property type="project" value="UniProtKB-KW"/>
</dbReference>
<dbReference type="InterPro" id="IPR001460">
    <property type="entry name" value="PCN-bd_Tpept"/>
</dbReference>
<evidence type="ECO:0000256" key="1">
    <source>
        <dbReference type="ARBA" id="ARBA00004167"/>
    </source>
</evidence>
<dbReference type="GO" id="GO:0046677">
    <property type="term" value="P:response to antibiotic"/>
    <property type="evidence" value="ECO:0007669"/>
    <property type="project" value="UniProtKB-UniRule"/>
</dbReference>
<evidence type="ECO:0000256" key="3">
    <source>
        <dbReference type="ARBA" id="ARBA00007171"/>
    </source>
</evidence>
<dbReference type="PANTHER" id="PTHR30627">
    <property type="entry name" value="PEPTIDOGLYCAN D,D-TRANSPEPTIDASE"/>
    <property type="match status" value="1"/>
</dbReference>
<evidence type="ECO:0000256" key="6">
    <source>
        <dbReference type="ARBA" id="ARBA00022475"/>
    </source>
</evidence>
<dbReference type="GO" id="GO:0009002">
    <property type="term" value="F:serine-type D-Ala-D-Ala carboxypeptidase activity"/>
    <property type="evidence" value="ECO:0007669"/>
    <property type="project" value="InterPro"/>
</dbReference>
<evidence type="ECO:0000256" key="5">
    <source>
        <dbReference type="ARBA" id="ARBA00012865"/>
    </source>
</evidence>
<feature type="transmembrane region" description="Helical" evidence="19">
    <location>
        <begin position="12"/>
        <end position="35"/>
    </location>
</feature>
<proteinExistence type="inferred from homology"/>
<dbReference type="SUPFAM" id="SSF56601">
    <property type="entry name" value="beta-lactamase/transpeptidase-like"/>
    <property type="match status" value="1"/>
</dbReference>
<dbReference type="SUPFAM" id="SSF56519">
    <property type="entry name" value="Penicillin binding protein dimerisation domain"/>
    <property type="match status" value="1"/>
</dbReference>
<keyword evidence="17" id="KW-0961">Cell wall biogenesis/degradation</keyword>
<comment type="subcellular location">
    <subcellularLocation>
        <location evidence="2">Cell membrane</location>
    </subcellularLocation>
    <subcellularLocation>
        <location evidence="1">Membrane</location>
        <topology evidence="1">Single-pass membrane protein</topology>
    </subcellularLocation>
</comment>
<evidence type="ECO:0000256" key="16">
    <source>
        <dbReference type="ARBA" id="ARBA00023251"/>
    </source>
</evidence>
<keyword evidence="15 19" id="KW-0472">Membrane</keyword>
<dbReference type="EMBL" id="MELK01000019">
    <property type="protein sequence ID" value="OFW58926.1"/>
    <property type="molecule type" value="Genomic_DNA"/>
</dbReference>
<evidence type="ECO:0000313" key="22">
    <source>
        <dbReference type="EMBL" id="OFW58926.1"/>
    </source>
</evidence>
<dbReference type="InterPro" id="IPR036138">
    <property type="entry name" value="PBP_dimer_sf"/>
</dbReference>
<dbReference type="GO" id="GO:0009252">
    <property type="term" value="P:peptidoglycan biosynthetic process"/>
    <property type="evidence" value="ECO:0007669"/>
    <property type="project" value="UniProtKB-KW"/>
</dbReference>
<dbReference type="PROSITE" id="PS00337">
    <property type="entry name" value="BETA_LACTAMASE_D"/>
    <property type="match status" value="1"/>
</dbReference>
<keyword evidence="13" id="KW-0573">Peptidoglycan synthesis</keyword>
<evidence type="ECO:0000256" key="15">
    <source>
        <dbReference type="ARBA" id="ARBA00023136"/>
    </source>
</evidence>
<gene>
    <name evidence="22" type="ORF">A2Y75_00075</name>
</gene>
<protein>
    <recommendedName>
        <fullName evidence="5 18">Beta-lactamase</fullName>
        <ecNumber evidence="5 18">3.5.2.6</ecNumber>
    </recommendedName>
</protein>
<evidence type="ECO:0000256" key="13">
    <source>
        <dbReference type="ARBA" id="ARBA00022984"/>
    </source>
</evidence>
<evidence type="ECO:0000256" key="2">
    <source>
        <dbReference type="ARBA" id="ARBA00004236"/>
    </source>
</evidence>
<dbReference type="InterPro" id="IPR002137">
    <property type="entry name" value="Beta-lactam_class-D_AS"/>
</dbReference>
<keyword evidence="9 19" id="KW-0812">Transmembrane</keyword>
<keyword evidence="10" id="KW-0732">Signal</keyword>